<keyword evidence="4" id="KW-0479">Metal-binding</keyword>
<evidence type="ECO:0000256" key="8">
    <source>
        <dbReference type="ARBA" id="ARBA00034120"/>
    </source>
</evidence>
<dbReference type="InterPro" id="IPR000477">
    <property type="entry name" value="RT_dom"/>
</dbReference>
<evidence type="ECO:0000256" key="4">
    <source>
        <dbReference type="ARBA" id="ARBA00022723"/>
    </source>
</evidence>
<dbReference type="PANTHER" id="PTHR34047">
    <property type="entry name" value="NUCLEAR INTRON MATURASE 1, MITOCHONDRIAL-RELATED"/>
    <property type="match status" value="1"/>
</dbReference>
<dbReference type="PANTHER" id="PTHR34047:SF7">
    <property type="entry name" value="RNA-DIRECTED DNA POLYMERASE"/>
    <property type="match status" value="1"/>
</dbReference>
<evidence type="ECO:0000256" key="6">
    <source>
        <dbReference type="ARBA" id="ARBA00022918"/>
    </source>
</evidence>
<dbReference type="InterPro" id="IPR051083">
    <property type="entry name" value="GrpII_Intron_Splice-Mob/Def"/>
</dbReference>
<accession>A0A9E4NNK8</accession>
<keyword evidence="5" id="KW-0460">Magnesium</keyword>
<dbReference type="Pfam" id="PF00078">
    <property type="entry name" value="RVT_1"/>
    <property type="match status" value="1"/>
</dbReference>
<keyword evidence="3" id="KW-0548">Nucleotidyltransferase</keyword>
<sequence>MSCFNNNVRLLTLSILGGVWDKHALCDRLQRTLEGGPPDPGRLAARLIFHFDEGQPPSYKQLVNFLHADDELHQRFERQDRKEQPVILLDSPVMGRPPDKLLTFPLPSLSTAKDLQQWLGLFDHELAWFADRERRQCKVTESRLHHYRYQWIEKRSGPPRLIEIPKTRLKMLQRQILKEILNRVPPHPCAKGFVRGRSIKHFVEPHLGKEVVLRMDLKDFFHTVPVYRIGAMFHRLGYPWSVAYLLQGLCTHTSSALLAGDTFNALPWAMQKRLRDKHLPQGAPTSPTLANLAAFRFDCRLQGVANRFSLDYTRYADDLAFSGARELLRLAPFLQGLIGAITIEEGFEINHRKTRVQTQAQSQRLGGMVINQRPNLPREEFDRLKAILHNCVRWGPESQNREGVDDFKVHLGGRVAYAVWLNPEKGKRLRQLWKRIQWLE</sequence>
<comment type="similarity">
    <text evidence="8">Belongs to the bacterial reverse transcriptase family.</text>
</comment>
<dbReference type="CDD" id="cd03487">
    <property type="entry name" value="RT_Bac_retron_II"/>
    <property type="match status" value="1"/>
</dbReference>
<dbReference type="GO" id="GO:0003964">
    <property type="term" value="F:RNA-directed DNA polymerase activity"/>
    <property type="evidence" value="ECO:0007669"/>
    <property type="project" value="UniProtKB-KW"/>
</dbReference>
<dbReference type="Proteomes" id="UP000886674">
    <property type="component" value="Unassembled WGS sequence"/>
</dbReference>
<name>A0A9E4NNK8_9GAMM</name>
<keyword evidence="7" id="KW-0051">Antiviral defense</keyword>
<dbReference type="InterPro" id="IPR000123">
    <property type="entry name" value="Reverse_transcriptase_msDNA"/>
</dbReference>
<evidence type="ECO:0000259" key="10">
    <source>
        <dbReference type="PROSITE" id="PS50878"/>
    </source>
</evidence>
<comment type="catalytic activity">
    <reaction evidence="9">
        <text>DNA(n) + a 2'-deoxyribonucleoside 5'-triphosphate = DNA(n+1) + diphosphate</text>
        <dbReference type="Rhea" id="RHEA:22508"/>
        <dbReference type="Rhea" id="RHEA-COMP:17339"/>
        <dbReference type="Rhea" id="RHEA-COMP:17340"/>
        <dbReference type="ChEBI" id="CHEBI:33019"/>
        <dbReference type="ChEBI" id="CHEBI:61560"/>
        <dbReference type="ChEBI" id="CHEBI:173112"/>
        <dbReference type="EC" id="2.7.7.49"/>
    </reaction>
</comment>
<dbReference type="GO" id="GO:0046872">
    <property type="term" value="F:metal ion binding"/>
    <property type="evidence" value="ECO:0007669"/>
    <property type="project" value="UniProtKB-KW"/>
</dbReference>
<evidence type="ECO:0000256" key="7">
    <source>
        <dbReference type="ARBA" id="ARBA00023118"/>
    </source>
</evidence>
<dbReference type="GO" id="GO:0003723">
    <property type="term" value="F:RNA binding"/>
    <property type="evidence" value="ECO:0007669"/>
    <property type="project" value="InterPro"/>
</dbReference>
<evidence type="ECO:0000313" key="12">
    <source>
        <dbReference type="Proteomes" id="UP000886674"/>
    </source>
</evidence>
<keyword evidence="6 11" id="KW-0695">RNA-directed DNA polymerase</keyword>
<dbReference type="SUPFAM" id="SSF56672">
    <property type="entry name" value="DNA/RNA polymerases"/>
    <property type="match status" value="1"/>
</dbReference>
<evidence type="ECO:0000256" key="5">
    <source>
        <dbReference type="ARBA" id="ARBA00022842"/>
    </source>
</evidence>
<dbReference type="InterPro" id="IPR043502">
    <property type="entry name" value="DNA/RNA_pol_sf"/>
</dbReference>
<dbReference type="EC" id="2.7.7.49" evidence="1"/>
<reference evidence="11" key="1">
    <citation type="journal article" date="2021" name="Proc. Natl. Acad. Sci. U.S.A.">
        <title>Global biogeography of chemosynthetic symbionts reveals both localized and globally distributed symbiont groups. .</title>
        <authorList>
            <person name="Osvatic J.T."/>
            <person name="Wilkins L.G.E."/>
            <person name="Leibrecht L."/>
            <person name="Leray M."/>
            <person name="Zauner S."/>
            <person name="Polzin J."/>
            <person name="Camacho Y."/>
            <person name="Gros O."/>
            <person name="van Gils J.A."/>
            <person name="Eisen J.A."/>
            <person name="Petersen J.M."/>
            <person name="Yuen B."/>
        </authorList>
    </citation>
    <scope>NUCLEOTIDE SEQUENCE</scope>
    <source>
        <strain evidence="11">MAGclacostrist055</strain>
    </source>
</reference>
<protein>
    <recommendedName>
        <fullName evidence="1">RNA-directed DNA polymerase</fullName>
        <ecNumber evidence="1">2.7.7.49</ecNumber>
    </recommendedName>
</protein>
<evidence type="ECO:0000256" key="9">
    <source>
        <dbReference type="ARBA" id="ARBA00048173"/>
    </source>
</evidence>
<gene>
    <name evidence="11" type="ORF">JAY77_20300</name>
</gene>
<proteinExistence type="inferred from homology"/>
<comment type="caution">
    <text evidence="11">The sequence shown here is derived from an EMBL/GenBank/DDBJ whole genome shotgun (WGS) entry which is preliminary data.</text>
</comment>
<evidence type="ECO:0000256" key="1">
    <source>
        <dbReference type="ARBA" id="ARBA00012493"/>
    </source>
</evidence>
<dbReference type="PROSITE" id="PS50878">
    <property type="entry name" value="RT_POL"/>
    <property type="match status" value="1"/>
</dbReference>
<dbReference type="EMBL" id="JAEPCR010000124">
    <property type="protein sequence ID" value="MCG7980475.1"/>
    <property type="molecule type" value="Genomic_DNA"/>
</dbReference>
<dbReference type="GO" id="GO:0051607">
    <property type="term" value="P:defense response to virus"/>
    <property type="evidence" value="ECO:0007669"/>
    <property type="project" value="UniProtKB-KW"/>
</dbReference>
<dbReference type="AlphaFoldDB" id="A0A9E4NNK8"/>
<evidence type="ECO:0000256" key="3">
    <source>
        <dbReference type="ARBA" id="ARBA00022695"/>
    </source>
</evidence>
<evidence type="ECO:0000256" key="2">
    <source>
        <dbReference type="ARBA" id="ARBA00022679"/>
    </source>
</evidence>
<keyword evidence="2" id="KW-0808">Transferase</keyword>
<feature type="domain" description="Reverse transcriptase" evidence="10">
    <location>
        <begin position="133"/>
        <end position="370"/>
    </location>
</feature>
<organism evidence="11 12">
    <name type="scientific">Candidatus Thiodiazotropha taylori</name>
    <dbReference type="NCBI Taxonomy" id="2792791"/>
    <lineage>
        <taxon>Bacteria</taxon>
        <taxon>Pseudomonadati</taxon>
        <taxon>Pseudomonadota</taxon>
        <taxon>Gammaproteobacteria</taxon>
        <taxon>Chromatiales</taxon>
        <taxon>Sedimenticolaceae</taxon>
        <taxon>Candidatus Thiodiazotropha</taxon>
    </lineage>
</organism>
<evidence type="ECO:0000313" key="11">
    <source>
        <dbReference type="EMBL" id="MCG7980475.1"/>
    </source>
</evidence>
<dbReference type="PRINTS" id="PR00866">
    <property type="entry name" value="RNADNAPOLMS"/>
</dbReference>